<gene>
    <name evidence="1" type="ORF">E4167_23405</name>
</gene>
<dbReference type="Proteomes" id="UP000298274">
    <property type="component" value="Chromosome"/>
</dbReference>
<dbReference type="EMBL" id="CP039631">
    <property type="protein sequence ID" value="QGH44355.1"/>
    <property type="molecule type" value="Genomic_DNA"/>
</dbReference>
<organism evidence="1 2">
    <name type="scientific">Pseudomonas veronii</name>
    <dbReference type="NCBI Taxonomy" id="76761"/>
    <lineage>
        <taxon>Bacteria</taxon>
        <taxon>Pseudomonadati</taxon>
        <taxon>Pseudomonadota</taxon>
        <taxon>Gammaproteobacteria</taxon>
        <taxon>Pseudomonadales</taxon>
        <taxon>Pseudomonadaceae</taxon>
        <taxon>Pseudomonas</taxon>
    </lineage>
</organism>
<dbReference type="InterPro" id="IPR008713">
    <property type="entry name" value="Phage_lambda_NinG"/>
</dbReference>
<sequence>MKRTPLQRKTPLTSGGPRRKRCPECRVMFTPSRSSQAVCGEIECAIAHGKSEKGQESARKAIADVGRRDIRERKEALKSRGDHAKEAQAVINRYVRLRDAHLGCISCDKPATWGGQWHCSHFRSVGAAPHIRYNLWNMNRACSVCNNHLSGNIAGYRPKLIEKIGQNKVDWLESNHSVARHDIPYLKRIKAVFTKKCRRLEARIQCNAA</sequence>
<evidence type="ECO:0000313" key="1">
    <source>
        <dbReference type="EMBL" id="QGH44355.1"/>
    </source>
</evidence>
<reference evidence="2" key="1">
    <citation type="submission" date="2019-04" db="EMBL/GenBank/DDBJ databases">
        <title>Complete genome sequence of Pseudomonas veronii strain PVy, a versatile degrader capable of using multiple contaminants as sole carbon sources.</title>
        <authorList>
            <person name="Lopez-Echartea E."/>
            <person name="Ridl J."/>
            <person name="Pajer P."/>
            <person name="Strejcek M."/>
            <person name="Suman J."/>
            <person name="Uhlik O."/>
        </authorList>
    </citation>
    <scope>NUCLEOTIDE SEQUENCE [LARGE SCALE GENOMIC DNA]</scope>
    <source>
        <strain evidence="2">Pvy</strain>
    </source>
</reference>
<dbReference type="Pfam" id="PF05766">
    <property type="entry name" value="NinG"/>
    <property type="match status" value="1"/>
</dbReference>
<name>A0A5Q2U579_PSEVE</name>
<dbReference type="RefSeq" id="WP_155678356.1">
    <property type="nucleotide sequence ID" value="NZ_CP039631.3"/>
</dbReference>
<evidence type="ECO:0000313" key="2">
    <source>
        <dbReference type="Proteomes" id="UP000298274"/>
    </source>
</evidence>
<dbReference type="AlphaFoldDB" id="A0A5Q2U579"/>
<proteinExistence type="predicted"/>
<protein>
    <submittedName>
        <fullName evidence="1">Recombination protein NinG</fullName>
    </submittedName>
</protein>
<accession>A0A5Q2U579</accession>